<evidence type="ECO:0000313" key="2">
    <source>
        <dbReference type="Proteomes" id="UP001339911"/>
    </source>
</evidence>
<accession>A0ABU7S803</accession>
<protein>
    <submittedName>
        <fullName evidence="1">Winged helix DNA-binding domain-containing protein</fullName>
    </submittedName>
</protein>
<dbReference type="Pfam" id="PF06224">
    <property type="entry name" value="AlkZ-like"/>
    <property type="match status" value="1"/>
</dbReference>
<dbReference type="EMBL" id="JAZGQL010000003">
    <property type="protein sequence ID" value="MEE6306081.1"/>
    <property type="molecule type" value="Genomic_DNA"/>
</dbReference>
<reference evidence="1 2" key="1">
    <citation type="submission" date="2024-01" db="EMBL/GenBank/DDBJ databases">
        <title>Genome insights into Plantactinospora veratri sp. nov.</title>
        <authorList>
            <person name="Wang L."/>
        </authorList>
    </citation>
    <scope>NUCLEOTIDE SEQUENCE [LARGE SCALE GENOMIC DNA]</scope>
    <source>
        <strain evidence="1 2">NEAU-FHS4</strain>
    </source>
</reference>
<dbReference type="Proteomes" id="UP001339911">
    <property type="component" value="Unassembled WGS sequence"/>
</dbReference>
<comment type="caution">
    <text evidence="1">The sequence shown here is derived from an EMBL/GenBank/DDBJ whole genome shotgun (WGS) entry which is preliminary data.</text>
</comment>
<dbReference type="RefSeq" id="WP_331206436.1">
    <property type="nucleotide sequence ID" value="NZ_JAZGQL010000003.1"/>
</dbReference>
<sequence length="378" mass="41135">MRRFTIGQVHARRLDRHALLTPLPATALADVPARLGGVHAQVLSAAELGIGLRTAGTTRRDVRAALWDRRALVKTRGPRLTVHLLATADLPIWTGALAELPVRPLELLTEEQAEQVVTAIADALRDAELTTDELTEAVVARTGPWAGEPAMAAFQGWWPRWVEAMSLATRRGAMCFGPNRGRLVTYTNPARWLPGFRPADGATALAEVLRRYLHAYGPATPAHFAQWLAAPKRWAAELFDSLGDELEPVTVAENPAWVLAGDTELPAEPPRGVRLLPYFDAYPVGCFPRAEVFPGRAATRALAGGQAGNFPVLLVDGQVAGVWHQRRSGRRIEVTVESLAELTARQLRELDDQVQRVGEILEGNPRLTLGEVAVGPHA</sequence>
<evidence type="ECO:0000313" key="1">
    <source>
        <dbReference type="EMBL" id="MEE6306081.1"/>
    </source>
</evidence>
<keyword evidence="2" id="KW-1185">Reference proteome</keyword>
<dbReference type="PANTHER" id="PTHR38479">
    <property type="entry name" value="LMO0824 PROTEIN"/>
    <property type="match status" value="1"/>
</dbReference>
<proteinExistence type="predicted"/>
<dbReference type="GO" id="GO:0003677">
    <property type="term" value="F:DNA binding"/>
    <property type="evidence" value="ECO:0007669"/>
    <property type="project" value="UniProtKB-KW"/>
</dbReference>
<organism evidence="1 2">
    <name type="scientific">Plantactinospora veratri</name>
    <dbReference type="NCBI Taxonomy" id="1436122"/>
    <lineage>
        <taxon>Bacteria</taxon>
        <taxon>Bacillati</taxon>
        <taxon>Actinomycetota</taxon>
        <taxon>Actinomycetes</taxon>
        <taxon>Micromonosporales</taxon>
        <taxon>Micromonosporaceae</taxon>
        <taxon>Plantactinospora</taxon>
    </lineage>
</organism>
<gene>
    <name evidence="1" type="ORF">V1634_04440</name>
</gene>
<keyword evidence="1" id="KW-0238">DNA-binding</keyword>
<name>A0ABU7S803_9ACTN</name>
<dbReference type="InterPro" id="IPR009351">
    <property type="entry name" value="AlkZ-like"/>
</dbReference>
<dbReference type="PANTHER" id="PTHR38479:SF2">
    <property type="entry name" value="WINGED HELIX DNA-BINDING DOMAIN-CONTAINING PROTEIN"/>
    <property type="match status" value="1"/>
</dbReference>